<dbReference type="PANTHER" id="PTHR30050:SF2">
    <property type="entry name" value="CHROMOSOMAL REPLICATION INITIATOR PROTEIN DNAA"/>
    <property type="match status" value="1"/>
</dbReference>
<dbReference type="PANTHER" id="PTHR30050">
    <property type="entry name" value="CHROMOSOMAL REPLICATION INITIATOR PROTEIN DNAA"/>
    <property type="match status" value="1"/>
</dbReference>
<dbReference type="Proteomes" id="UP000534783">
    <property type="component" value="Unassembled WGS sequence"/>
</dbReference>
<dbReference type="RefSeq" id="WP_168057814.1">
    <property type="nucleotide sequence ID" value="NZ_VTOW01000001.1"/>
</dbReference>
<sequence length="435" mass="49801">MQLDQIWKQLLVQLEPNINRQSFETWLKPTSLVSISGKDVHVAVPNRFFGEWIKEHYYPQMQEALERELSEEGLRIHFVVDEKGEAAGSPERERRKGNLNPRYTFDSFVVGSSNQFAHAASRKVAERPGTSYNPLFLYGGVGLGKTHLLSAIGNFISTRDPLLRIAYLSSEQFTNDVINSIRYDKMIEFRNKYRNVDALLIDDIQFISGKERTQEEFFHTFNTLYEANKQVVISSDRSAKEMSDIEERLRSRFEMGLIADIQPPDLETKIVILRRKAEGEGIPLPNDVALLLATHIKTNVRELEGALIRLGAFSSLTGQEITVEMAKRVLRDTIQEKKRVVTIEDIQRAVAERFQIKLVELKSKKRTKNLVIPRQICMFLCRELTSLSFPEIGKHFGGKDHSTVIHACKQIEKGMGEDFSLKTTLDSLTQNLKED</sequence>
<feature type="region of interest" description="Domain I, interacts with DnaA modulators" evidence="8">
    <location>
        <begin position="1"/>
        <end position="87"/>
    </location>
</feature>
<feature type="domain" description="AAA+ ATPase" evidence="12">
    <location>
        <begin position="131"/>
        <end position="259"/>
    </location>
</feature>
<dbReference type="InterPro" id="IPR013317">
    <property type="entry name" value="DnaA_dom"/>
</dbReference>
<dbReference type="CDD" id="cd00009">
    <property type="entry name" value="AAA"/>
    <property type="match status" value="1"/>
</dbReference>
<feature type="region of interest" description="Domain III, AAA+ region" evidence="8">
    <location>
        <begin position="98"/>
        <end position="314"/>
    </location>
</feature>
<evidence type="ECO:0000256" key="3">
    <source>
        <dbReference type="ARBA" id="ARBA00022705"/>
    </source>
</evidence>
<comment type="subcellular location">
    <subcellularLocation>
        <location evidence="8">Cytoplasm</location>
    </subcellularLocation>
</comment>
<dbReference type="GO" id="GO:0008289">
    <property type="term" value="F:lipid binding"/>
    <property type="evidence" value="ECO:0007669"/>
    <property type="project" value="UniProtKB-KW"/>
</dbReference>
<dbReference type="CDD" id="cd06571">
    <property type="entry name" value="Bac_DnaA_C"/>
    <property type="match status" value="1"/>
</dbReference>
<dbReference type="GO" id="GO:0005737">
    <property type="term" value="C:cytoplasm"/>
    <property type="evidence" value="ECO:0007669"/>
    <property type="project" value="UniProtKB-SubCell"/>
</dbReference>
<dbReference type="SMART" id="SM00760">
    <property type="entry name" value="Bac_DnaA_C"/>
    <property type="match status" value="1"/>
</dbReference>
<dbReference type="HAMAP" id="MF_00377">
    <property type="entry name" value="DnaA_bact"/>
    <property type="match status" value="1"/>
</dbReference>
<evidence type="ECO:0000256" key="1">
    <source>
        <dbReference type="ARBA" id="ARBA00006583"/>
    </source>
</evidence>
<comment type="caution">
    <text evidence="14">The sequence shown here is derived from an EMBL/GenBank/DDBJ whole genome shotgun (WGS) entry which is preliminary data.</text>
</comment>
<dbReference type="GO" id="GO:0005886">
    <property type="term" value="C:plasma membrane"/>
    <property type="evidence" value="ECO:0007669"/>
    <property type="project" value="TreeGrafter"/>
</dbReference>
<dbReference type="PRINTS" id="PR00051">
    <property type="entry name" value="DNAA"/>
</dbReference>
<keyword evidence="3 8" id="KW-0235">DNA replication</keyword>
<dbReference type="GO" id="GO:0006270">
    <property type="term" value="P:DNA replication initiation"/>
    <property type="evidence" value="ECO:0007669"/>
    <property type="project" value="UniProtKB-UniRule"/>
</dbReference>
<evidence type="ECO:0000259" key="13">
    <source>
        <dbReference type="SMART" id="SM00760"/>
    </source>
</evidence>
<dbReference type="SMART" id="SM00382">
    <property type="entry name" value="AAA"/>
    <property type="match status" value="1"/>
</dbReference>
<evidence type="ECO:0000256" key="8">
    <source>
        <dbReference type="HAMAP-Rule" id="MF_00377"/>
    </source>
</evidence>
<keyword evidence="7 8" id="KW-0238">DNA-binding</keyword>
<evidence type="ECO:0000313" key="14">
    <source>
        <dbReference type="EMBL" id="NKE69516.1"/>
    </source>
</evidence>
<dbReference type="InterPro" id="IPR020591">
    <property type="entry name" value="Chromosome_initiator_DnaA-like"/>
</dbReference>
<evidence type="ECO:0000256" key="7">
    <source>
        <dbReference type="ARBA" id="ARBA00023125"/>
    </source>
</evidence>
<dbReference type="Gene3D" id="3.30.300.180">
    <property type="match status" value="1"/>
</dbReference>
<dbReference type="Pfam" id="PF00308">
    <property type="entry name" value="Bac_DnaA"/>
    <property type="match status" value="1"/>
</dbReference>
<dbReference type="FunFam" id="3.40.50.300:FF:000150">
    <property type="entry name" value="Chromosomal replication initiator protein DnaA"/>
    <property type="match status" value="1"/>
</dbReference>
<dbReference type="InterPro" id="IPR024633">
    <property type="entry name" value="DnaA_N_dom"/>
</dbReference>
<dbReference type="InterPro" id="IPR010921">
    <property type="entry name" value="Trp_repressor/repl_initiator"/>
</dbReference>
<comment type="subunit">
    <text evidence="8">Oligomerizes as a right-handed, spiral filament on DNA at oriC.</text>
</comment>
<reference evidence="14 15" key="1">
    <citation type="journal article" date="2020" name="Nature">
        <title>Bacterial chemolithoautotrophy via manganese oxidation.</title>
        <authorList>
            <person name="Yu H."/>
            <person name="Leadbetter J.R."/>
        </authorList>
    </citation>
    <scope>NUCLEOTIDE SEQUENCE [LARGE SCALE GENOMIC DNA]</scope>
    <source>
        <strain evidence="14 15">Mn-1</strain>
    </source>
</reference>
<evidence type="ECO:0000256" key="11">
    <source>
        <dbReference type="RuleBase" id="RU004227"/>
    </source>
</evidence>
<keyword evidence="2 8" id="KW-0963">Cytoplasm</keyword>
<evidence type="ECO:0000256" key="2">
    <source>
        <dbReference type="ARBA" id="ARBA00022490"/>
    </source>
</evidence>
<feature type="binding site" evidence="8">
    <location>
        <position position="142"/>
    </location>
    <ligand>
        <name>ATP</name>
        <dbReference type="ChEBI" id="CHEBI:30616"/>
    </ligand>
</feature>
<name>A0A7X6I9K3_9BACT</name>
<evidence type="ECO:0000313" key="15">
    <source>
        <dbReference type="Proteomes" id="UP000534783"/>
    </source>
</evidence>
<dbReference type="InterPro" id="IPR013159">
    <property type="entry name" value="DnaA_C"/>
</dbReference>
<feature type="domain" description="Chromosomal replication initiator DnaA C-terminal" evidence="13">
    <location>
        <begin position="342"/>
        <end position="411"/>
    </location>
</feature>
<feature type="binding site" evidence="8">
    <location>
        <position position="144"/>
    </location>
    <ligand>
        <name>ATP</name>
        <dbReference type="ChEBI" id="CHEBI:30616"/>
    </ligand>
</feature>
<protein>
    <recommendedName>
        <fullName evidence="8 9">Chromosomal replication initiator protein DnaA</fullName>
    </recommendedName>
</protein>
<dbReference type="PROSITE" id="PS01008">
    <property type="entry name" value="DNAA"/>
    <property type="match status" value="1"/>
</dbReference>
<accession>A0A7X6I9K3</accession>
<dbReference type="Pfam" id="PF11638">
    <property type="entry name" value="DnaA_N"/>
    <property type="match status" value="1"/>
</dbReference>
<evidence type="ECO:0000256" key="10">
    <source>
        <dbReference type="RuleBase" id="RU000577"/>
    </source>
</evidence>
<evidence type="ECO:0000259" key="12">
    <source>
        <dbReference type="SMART" id="SM00382"/>
    </source>
</evidence>
<evidence type="ECO:0000256" key="6">
    <source>
        <dbReference type="ARBA" id="ARBA00023121"/>
    </source>
</evidence>
<feature type="binding site" evidence="8">
    <location>
        <position position="146"/>
    </location>
    <ligand>
        <name>ATP</name>
        <dbReference type="ChEBI" id="CHEBI:30616"/>
    </ligand>
</feature>
<comment type="similarity">
    <text evidence="1 8 11">Belongs to the DnaA family.</text>
</comment>
<feature type="region of interest" description="Domain IV, binds dsDNA" evidence="8">
    <location>
        <begin position="315"/>
        <end position="435"/>
    </location>
</feature>
<comment type="caution">
    <text evidence="8">Lacks conserved residue(s) required for the propagation of feature annotation.</text>
</comment>
<proteinExistence type="inferred from homology"/>
<dbReference type="Gene3D" id="3.40.50.300">
    <property type="entry name" value="P-loop containing nucleotide triphosphate hydrolases"/>
    <property type="match status" value="1"/>
</dbReference>
<keyword evidence="15" id="KW-1185">Reference proteome</keyword>
<keyword evidence="4 8" id="KW-0547">Nucleotide-binding</keyword>
<dbReference type="Gene3D" id="1.10.1750.10">
    <property type="match status" value="1"/>
</dbReference>
<dbReference type="GO" id="GO:0006275">
    <property type="term" value="P:regulation of DNA replication"/>
    <property type="evidence" value="ECO:0007669"/>
    <property type="project" value="UniProtKB-UniRule"/>
</dbReference>
<comment type="domain">
    <text evidence="8">Domain I is involved in oligomerization and binding regulators, domain II is flexibile and of varying length in different bacteria, domain III forms the AAA+ region, while domain IV binds dsDNA.</text>
</comment>
<organism evidence="14 15">
    <name type="scientific">Candidatus Manganitrophus noduliformans</name>
    <dbReference type="NCBI Taxonomy" id="2606439"/>
    <lineage>
        <taxon>Bacteria</taxon>
        <taxon>Pseudomonadati</taxon>
        <taxon>Nitrospirota</taxon>
        <taxon>Nitrospiria</taxon>
        <taxon>Candidatus Troglogloeales</taxon>
        <taxon>Candidatus Manganitrophaceae</taxon>
        <taxon>Candidatus Manganitrophus</taxon>
    </lineage>
</organism>
<dbReference type="NCBIfam" id="TIGR00362">
    <property type="entry name" value="DnaA"/>
    <property type="match status" value="1"/>
</dbReference>
<dbReference type="InterPro" id="IPR001957">
    <property type="entry name" value="Chromosome_initiator_DnaA"/>
</dbReference>
<keyword evidence="5 8" id="KW-0067">ATP-binding</keyword>
<dbReference type="EMBL" id="VTOW01000001">
    <property type="protein sequence ID" value="NKE69516.1"/>
    <property type="molecule type" value="Genomic_DNA"/>
</dbReference>
<dbReference type="SUPFAM" id="SSF52540">
    <property type="entry name" value="P-loop containing nucleoside triphosphate hydrolases"/>
    <property type="match status" value="1"/>
</dbReference>
<dbReference type="SUPFAM" id="SSF48295">
    <property type="entry name" value="TrpR-like"/>
    <property type="match status" value="1"/>
</dbReference>
<keyword evidence="6 8" id="KW-0446">Lipid-binding</keyword>
<dbReference type="Pfam" id="PF08299">
    <property type="entry name" value="Bac_DnaA_C"/>
    <property type="match status" value="1"/>
</dbReference>
<dbReference type="GO" id="GO:0005524">
    <property type="term" value="F:ATP binding"/>
    <property type="evidence" value="ECO:0007669"/>
    <property type="project" value="UniProtKB-UniRule"/>
</dbReference>
<gene>
    <name evidence="8 14" type="primary">dnaA</name>
    <name evidence="14" type="ORF">MNODULE_01965</name>
</gene>
<dbReference type="InterPro" id="IPR027417">
    <property type="entry name" value="P-loop_NTPase"/>
</dbReference>
<dbReference type="AlphaFoldDB" id="A0A7X6I9K3"/>
<evidence type="ECO:0000256" key="4">
    <source>
        <dbReference type="ARBA" id="ARBA00022741"/>
    </source>
</evidence>
<evidence type="ECO:0000256" key="5">
    <source>
        <dbReference type="ARBA" id="ARBA00022840"/>
    </source>
</evidence>
<dbReference type="InterPro" id="IPR018312">
    <property type="entry name" value="Chromosome_initiator_DnaA_CS"/>
</dbReference>
<dbReference type="InterPro" id="IPR038454">
    <property type="entry name" value="DnaA_N_sf"/>
</dbReference>
<dbReference type="InterPro" id="IPR003593">
    <property type="entry name" value="AAA+_ATPase"/>
</dbReference>
<evidence type="ECO:0000256" key="9">
    <source>
        <dbReference type="NCBIfam" id="TIGR00362"/>
    </source>
</evidence>
<dbReference type="FunFam" id="1.10.8.60:FF:000003">
    <property type="entry name" value="Chromosomal replication initiator protein DnaA"/>
    <property type="match status" value="1"/>
</dbReference>
<feature type="binding site" evidence="8">
    <location>
        <position position="145"/>
    </location>
    <ligand>
        <name>ATP</name>
        <dbReference type="ChEBI" id="CHEBI:30616"/>
    </ligand>
</feature>
<dbReference type="Gene3D" id="1.10.8.60">
    <property type="match status" value="1"/>
</dbReference>
<dbReference type="GO" id="GO:0003688">
    <property type="term" value="F:DNA replication origin binding"/>
    <property type="evidence" value="ECO:0007669"/>
    <property type="project" value="UniProtKB-UniRule"/>
</dbReference>
<comment type="function">
    <text evidence="8 10">Plays an essential role in the initiation and regulation of chromosomal replication. ATP-DnaA binds to the origin of replication (oriC) to initiate formation of the DNA replication initiation complex once per cell cycle. Binds the DnaA box (a 9 base pair repeat at the origin) and separates the double-stranded (ds)DNA. Forms a right-handed helical filament on oriC DNA; dsDNA binds to the exterior of the filament while single-stranded (ss)DNA is stabiized in the filament's interior. The ATP-DnaA-oriC complex binds and stabilizes one strand of the AT-rich DNA unwinding element (DUE), permitting loading of DNA polymerase. After initiation quickly degrades to an ADP-DnaA complex that is not apt for DNA replication. Binds acidic phospholipids.</text>
</comment>